<feature type="transmembrane region" description="Helical" evidence="6">
    <location>
        <begin position="176"/>
        <end position="194"/>
    </location>
</feature>
<dbReference type="AlphaFoldDB" id="A0A7H1NQH3"/>
<proteinExistence type="predicted"/>
<evidence type="ECO:0000256" key="1">
    <source>
        <dbReference type="ARBA" id="ARBA00004141"/>
    </source>
</evidence>
<evidence type="ECO:0000313" key="8">
    <source>
        <dbReference type="Proteomes" id="UP000516349"/>
    </source>
</evidence>
<feature type="transmembrane region" description="Helical" evidence="6">
    <location>
        <begin position="443"/>
        <end position="465"/>
    </location>
</feature>
<dbReference type="Proteomes" id="UP000516349">
    <property type="component" value="Chromosome"/>
</dbReference>
<accession>A0A7H1NQH3</accession>
<dbReference type="PIRSF" id="PIRSF006060">
    <property type="entry name" value="AA_transporter"/>
    <property type="match status" value="1"/>
</dbReference>
<dbReference type="GO" id="GO:0015171">
    <property type="term" value="F:amino acid transmembrane transporter activity"/>
    <property type="evidence" value="ECO:0007669"/>
    <property type="project" value="TreeGrafter"/>
</dbReference>
<evidence type="ECO:0000256" key="2">
    <source>
        <dbReference type="ARBA" id="ARBA00022448"/>
    </source>
</evidence>
<dbReference type="Pfam" id="PF13520">
    <property type="entry name" value="AA_permease_2"/>
    <property type="match status" value="1"/>
</dbReference>
<feature type="transmembrane region" description="Helical" evidence="6">
    <location>
        <begin position="101"/>
        <end position="122"/>
    </location>
</feature>
<dbReference type="GO" id="GO:0016020">
    <property type="term" value="C:membrane"/>
    <property type="evidence" value="ECO:0007669"/>
    <property type="project" value="UniProtKB-SubCell"/>
</dbReference>
<evidence type="ECO:0000256" key="3">
    <source>
        <dbReference type="ARBA" id="ARBA00022692"/>
    </source>
</evidence>
<feature type="transmembrane region" description="Helical" evidence="6">
    <location>
        <begin position="280"/>
        <end position="304"/>
    </location>
</feature>
<sequence>MGKIEKNATSLSSSRQRKTFQQMQAELHSHGLKRSLGRFQLTMLGIGSIVGAGIYVMTGMAASVYAGPAILVSFVVAGLACLFTAFSYGELASVMPVSGSAYSYAYLSLGEVFAWGVGWLLLLEYGISDASVAAGFSGYLTSFLQDIGITMPQALVTPTLGTTADGALVGHMSIDLLGAGAIGLVTFCLLLGVSENATINAIIVVIKILVLLVFVGLGVFYVHKANFTPFIPPATDGFHYGYSGIFRAASIIFFAYVGFEAVSTASSEARNPARDVPFGIIVSLLVCTLIYMATAAVMVGVVPYRELNVADPLAIAVNHMQMPWLGSILKLAAVTGLFSVMLVLLFGQTRIFYAMSYDGLLPAAFSKLHPRFATPWTGTLVIGVVVALATAFLPLDIISDLVSLGTATAFGVVCFTVIWQRNVHPELERPFKVPLGAIRIKNIWLGITPCLGIFFCLVMAGPLLIDMVLAFFRGNPVPLLLLLAYLLIGILAYICYGRKHSRLSKHYNQ</sequence>
<evidence type="ECO:0000256" key="5">
    <source>
        <dbReference type="ARBA" id="ARBA00023136"/>
    </source>
</evidence>
<feature type="transmembrane region" description="Helical" evidence="6">
    <location>
        <begin position="69"/>
        <end position="89"/>
    </location>
</feature>
<evidence type="ECO:0000256" key="4">
    <source>
        <dbReference type="ARBA" id="ARBA00022989"/>
    </source>
</evidence>
<feature type="transmembrane region" description="Helical" evidence="6">
    <location>
        <begin position="201"/>
        <end position="220"/>
    </location>
</feature>
<dbReference type="PANTHER" id="PTHR43243:SF4">
    <property type="entry name" value="CATIONIC AMINO ACID TRANSPORTER 4"/>
    <property type="match status" value="1"/>
</dbReference>
<dbReference type="Gene3D" id="1.20.1740.10">
    <property type="entry name" value="Amino acid/polyamine transporter I"/>
    <property type="match status" value="1"/>
</dbReference>
<evidence type="ECO:0000256" key="6">
    <source>
        <dbReference type="SAM" id="Phobius"/>
    </source>
</evidence>
<feature type="transmembrane region" description="Helical" evidence="6">
    <location>
        <begin position="401"/>
        <end position="422"/>
    </location>
</feature>
<dbReference type="EMBL" id="CP060244">
    <property type="protein sequence ID" value="QNT78033.1"/>
    <property type="molecule type" value="Genomic_DNA"/>
</dbReference>
<dbReference type="KEGG" id="ebla:JGUZn3_08000"/>
<comment type="subcellular location">
    <subcellularLocation>
        <location evidence="1">Membrane</location>
        <topology evidence="1">Multi-pass membrane protein</topology>
    </subcellularLocation>
</comment>
<organism evidence="7 8">
    <name type="scientific">Entomobacter blattae</name>
    <dbReference type="NCBI Taxonomy" id="2762277"/>
    <lineage>
        <taxon>Bacteria</taxon>
        <taxon>Pseudomonadati</taxon>
        <taxon>Pseudomonadota</taxon>
        <taxon>Alphaproteobacteria</taxon>
        <taxon>Acetobacterales</taxon>
        <taxon>Acetobacteraceae</taxon>
        <taxon>Entomobacter</taxon>
    </lineage>
</organism>
<feature type="transmembrane region" description="Helical" evidence="6">
    <location>
        <begin position="240"/>
        <end position="259"/>
    </location>
</feature>
<keyword evidence="4 6" id="KW-1133">Transmembrane helix</keyword>
<keyword evidence="8" id="KW-1185">Reference proteome</keyword>
<keyword evidence="3 6" id="KW-0812">Transmembrane</keyword>
<gene>
    <name evidence="7" type="primary">yhdG_1</name>
    <name evidence="7" type="ORF">JGUZn3_08000</name>
</gene>
<feature type="transmembrane region" description="Helical" evidence="6">
    <location>
        <begin position="324"/>
        <end position="346"/>
    </location>
</feature>
<evidence type="ECO:0000313" key="7">
    <source>
        <dbReference type="EMBL" id="QNT78033.1"/>
    </source>
</evidence>
<keyword evidence="2" id="KW-0813">Transport</keyword>
<protein>
    <submittedName>
        <fullName evidence="7">Putative amino acid permease YhdG</fullName>
    </submittedName>
</protein>
<keyword evidence="5 6" id="KW-0472">Membrane</keyword>
<dbReference type="PANTHER" id="PTHR43243">
    <property type="entry name" value="INNER MEMBRANE TRANSPORTER YGJI-RELATED"/>
    <property type="match status" value="1"/>
</dbReference>
<feature type="transmembrane region" description="Helical" evidence="6">
    <location>
        <begin position="477"/>
        <end position="496"/>
    </location>
</feature>
<feature type="transmembrane region" description="Helical" evidence="6">
    <location>
        <begin position="41"/>
        <end position="63"/>
    </location>
</feature>
<dbReference type="InterPro" id="IPR002293">
    <property type="entry name" value="AA/rel_permease1"/>
</dbReference>
<feature type="transmembrane region" description="Helical" evidence="6">
    <location>
        <begin position="376"/>
        <end position="395"/>
    </location>
</feature>
<name>A0A7H1NQH3_9PROT</name>
<reference evidence="7 8" key="1">
    <citation type="submission" date="2020-08" db="EMBL/GenBank/DDBJ databases">
        <title>Complete genome sequence of Entomobacter blattae G55GP.</title>
        <authorList>
            <person name="Poehlein A."/>
            <person name="Guzman J."/>
            <person name="Daniel R."/>
            <person name="Vilcinskas A."/>
        </authorList>
    </citation>
    <scope>NUCLEOTIDE SEQUENCE [LARGE SCALE GENOMIC DNA]</scope>
    <source>
        <strain evidence="7 8">G55GP</strain>
    </source>
</reference>